<dbReference type="InterPro" id="IPR003591">
    <property type="entry name" value="Leu-rich_rpt_typical-subtyp"/>
</dbReference>
<reference evidence="5" key="1">
    <citation type="submission" date="2020-05" db="UniProtKB">
        <authorList>
            <consortium name="EnsemblMetazoa"/>
        </authorList>
    </citation>
    <scope>IDENTIFICATION</scope>
    <source>
        <strain evidence="5">FUMOZ</strain>
    </source>
</reference>
<keyword evidence="3" id="KW-0539">Nucleus</keyword>
<dbReference type="VEuPathDB" id="VectorBase:AFUN2_009479"/>
<evidence type="ECO:0000256" key="3">
    <source>
        <dbReference type="ARBA" id="ARBA00023242"/>
    </source>
</evidence>
<dbReference type="Pfam" id="PF13855">
    <property type="entry name" value="LRR_8"/>
    <property type="match status" value="2"/>
</dbReference>
<dbReference type="InterPro" id="IPR050216">
    <property type="entry name" value="LRR_domain-containing"/>
</dbReference>
<dbReference type="InterPro" id="IPR057437">
    <property type="entry name" value="PIF1/LRR1_PH"/>
</dbReference>
<keyword evidence="1" id="KW-0433">Leucine-rich repeat</keyword>
<proteinExistence type="predicted"/>
<dbReference type="PANTHER" id="PTHR48051:SF52">
    <property type="entry name" value="LEUCINE-RICH REPEAT PROTEIN 1"/>
    <property type="match status" value="1"/>
</dbReference>
<feature type="domain" description="PIF1/LRR1 pleckstrin homology" evidence="4">
    <location>
        <begin position="1"/>
        <end position="107"/>
    </location>
</feature>
<evidence type="ECO:0000256" key="1">
    <source>
        <dbReference type="ARBA" id="ARBA00022614"/>
    </source>
</evidence>
<dbReference type="AlphaFoldDB" id="A0A182RZI0"/>
<dbReference type="SMART" id="SM00369">
    <property type="entry name" value="LRR_TYP"/>
    <property type="match status" value="4"/>
</dbReference>
<dbReference type="EnsemblMetazoa" id="AFUN011711-RA">
    <property type="protein sequence ID" value="AFUN011711-PA"/>
    <property type="gene ID" value="AFUN011711"/>
</dbReference>
<sequence>MKLICETCTINRTVTGGKRAFVKTILAIGKGSERKTDEPKIMLITRGNSSGIKYNVLNNISKLFTSFLDQGKATISFITPSHDVQIKSDKVQLQAFLKVLKLVFTGGGQQGAATPNQPLSAPLRLPCLTIGNKKSSLLNSPTILATKCVITNRKDYPTKGFSRLLTTLQISDVKLSRFDPQILLLQKLRVLSLSKNCIRTLPRALGQLRLNELDLSSNDLATCNWEWLLESNIQSSLVLLNISGNGLSFLPVNVIYASNLETLMAENNHIRKLPFALCTLTRLRILSLASNCIDAVPETLARMRLDRLDLSGNELQTHGATVPDLRMAASDTQHRQPSSLFEAAARTVILRKIPYAFPGKLPFTVLELLRRAPLCCCGRPCFNSKVYLRSKVVKPNCNYTIINENHQLWADCVYCSERCSRKMY</sequence>
<evidence type="ECO:0000313" key="5">
    <source>
        <dbReference type="EnsemblMetazoa" id="AFUN011711-PA"/>
    </source>
</evidence>
<dbReference type="InterPro" id="IPR001611">
    <property type="entry name" value="Leu-rich_rpt"/>
</dbReference>
<dbReference type="VEuPathDB" id="VectorBase:AFUN011711"/>
<organism evidence="5">
    <name type="scientific">Anopheles funestus</name>
    <name type="common">African malaria mosquito</name>
    <dbReference type="NCBI Taxonomy" id="62324"/>
    <lineage>
        <taxon>Eukaryota</taxon>
        <taxon>Metazoa</taxon>
        <taxon>Ecdysozoa</taxon>
        <taxon>Arthropoda</taxon>
        <taxon>Hexapoda</taxon>
        <taxon>Insecta</taxon>
        <taxon>Pterygota</taxon>
        <taxon>Neoptera</taxon>
        <taxon>Endopterygota</taxon>
        <taxon>Diptera</taxon>
        <taxon>Nematocera</taxon>
        <taxon>Culicoidea</taxon>
        <taxon>Culicidae</taxon>
        <taxon>Anophelinae</taxon>
        <taxon>Anopheles</taxon>
    </lineage>
</organism>
<name>A0A182RZI0_ANOFN</name>
<keyword evidence="2" id="KW-0677">Repeat</keyword>
<dbReference type="Gene3D" id="3.80.10.10">
    <property type="entry name" value="Ribonuclease Inhibitor"/>
    <property type="match status" value="1"/>
</dbReference>
<evidence type="ECO:0000259" key="4">
    <source>
        <dbReference type="Pfam" id="PF25344"/>
    </source>
</evidence>
<dbReference type="Pfam" id="PF25344">
    <property type="entry name" value="PH_LRR1"/>
    <property type="match status" value="1"/>
</dbReference>
<accession>A0A182RZI0</accession>
<dbReference type="SUPFAM" id="SSF52058">
    <property type="entry name" value="L domain-like"/>
    <property type="match status" value="1"/>
</dbReference>
<dbReference type="PANTHER" id="PTHR48051">
    <property type="match status" value="1"/>
</dbReference>
<dbReference type="STRING" id="62324.A0A182RZI0"/>
<dbReference type="InterPro" id="IPR032675">
    <property type="entry name" value="LRR_dom_sf"/>
</dbReference>
<dbReference type="GO" id="GO:0005737">
    <property type="term" value="C:cytoplasm"/>
    <property type="evidence" value="ECO:0007669"/>
    <property type="project" value="TreeGrafter"/>
</dbReference>
<evidence type="ECO:0000256" key="2">
    <source>
        <dbReference type="ARBA" id="ARBA00022737"/>
    </source>
</evidence>
<protein>
    <recommendedName>
        <fullName evidence="4">PIF1/LRR1 pleckstrin homology domain-containing protein</fullName>
    </recommendedName>
</protein>